<feature type="binding site" evidence="11">
    <location>
        <position position="465"/>
    </location>
    <ligand>
        <name>meso-2,6-diaminopimelate</name>
        <dbReference type="ChEBI" id="CHEBI:57791"/>
    </ligand>
</feature>
<keyword evidence="11" id="KW-0460">Magnesium</keyword>
<dbReference type="InterPro" id="IPR036615">
    <property type="entry name" value="Mur_ligase_C_dom_sf"/>
</dbReference>
<comment type="function">
    <text evidence="11">Catalyzes the addition of meso-diaminopimelic acid to the nucleotide precursor UDP-N-acetylmuramoyl-L-alanyl-D-glutamate (UMAG) in the biosynthesis of bacterial cell-wall peptidoglycan.</text>
</comment>
<dbReference type="GO" id="GO:0009252">
    <property type="term" value="P:peptidoglycan biosynthetic process"/>
    <property type="evidence" value="ECO:0007669"/>
    <property type="project" value="UniProtKB-UniRule"/>
</dbReference>
<dbReference type="GO" id="GO:0008765">
    <property type="term" value="F:UDP-N-acetylmuramoylalanyl-D-glutamate-2,6-diaminopimelate ligase activity"/>
    <property type="evidence" value="ECO:0007669"/>
    <property type="project" value="UniProtKB-UniRule"/>
</dbReference>
<dbReference type="Gene3D" id="3.90.190.20">
    <property type="entry name" value="Mur ligase, C-terminal domain"/>
    <property type="match status" value="1"/>
</dbReference>
<proteinExistence type="inferred from homology"/>
<dbReference type="InterPro" id="IPR005761">
    <property type="entry name" value="UDP-N-AcMur-Glu-dNH2Pim_ligase"/>
</dbReference>
<dbReference type="SUPFAM" id="SSF63418">
    <property type="entry name" value="MurE/MurF N-terminal domain"/>
    <property type="match status" value="1"/>
</dbReference>
<dbReference type="InterPro" id="IPR013221">
    <property type="entry name" value="Mur_ligase_cen"/>
</dbReference>
<dbReference type="Gene3D" id="3.40.1390.10">
    <property type="entry name" value="MurE/MurF, N-terminal domain"/>
    <property type="match status" value="1"/>
</dbReference>
<keyword evidence="3 11" id="KW-0436">Ligase</keyword>
<comment type="pathway">
    <text evidence="11 12">Cell wall biogenesis; peptidoglycan biosynthesis.</text>
</comment>
<dbReference type="InterPro" id="IPR004101">
    <property type="entry name" value="Mur_ligase_C"/>
</dbReference>
<keyword evidence="4 11" id="KW-0132">Cell division</keyword>
<evidence type="ECO:0000256" key="7">
    <source>
        <dbReference type="ARBA" id="ARBA00022960"/>
    </source>
</evidence>
<dbReference type="GO" id="GO:0005737">
    <property type="term" value="C:cytoplasm"/>
    <property type="evidence" value="ECO:0007669"/>
    <property type="project" value="UniProtKB-SubCell"/>
</dbReference>
<comment type="cofactor">
    <cofactor evidence="11">
        <name>Mg(2+)</name>
        <dbReference type="ChEBI" id="CHEBI:18420"/>
    </cofactor>
</comment>
<feature type="binding site" evidence="11">
    <location>
        <begin position="410"/>
        <end position="413"/>
    </location>
    <ligand>
        <name>meso-2,6-diaminopimelate</name>
        <dbReference type="ChEBI" id="CHEBI:57791"/>
    </ligand>
</feature>
<evidence type="ECO:0000256" key="10">
    <source>
        <dbReference type="ARBA" id="ARBA00023316"/>
    </source>
</evidence>
<dbReference type="EC" id="6.3.2.13" evidence="11"/>
<dbReference type="SUPFAM" id="SSF53244">
    <property type="entry name" value="MurD-like peptide ligases, peptide-binding domain"/>
    <property type="match status" value="1"/>
</dbReference>
<dbReference type="InterPro" id="IPR035911">
    <property type="entry name" value="MurE/MurF_N"/>
</dbReference>
<organism evidence="16 17">
    <name type="scientific">Tectimicrobiota bacterium</name>
    <dbReference type="NCBI Taxonomy" id="2528274"/>
    <lineage>
        <taxon>Bacteria</taxon>
        <taxon>Pseudomonadati</taxon>
        <taxon>Nitrospinota/Tectimicrobiota group</taxon>
        <taxon>Candidatus Tectimicrobiota</taxon>
    </lineage>
</organism>
<dbReference type="GO" id="GO:0008360">
    <property type="term" value="P:regulation of cell shape"/>
    <property type="evidence" value="ECO:0007669"/>
    <property type="project" value="UniProtKB-KW"/>
</dbReference>
<feature type="domain" description="Mur ligase N-terminal catalytic" evidence="13">
    <location>
        <begin position="29"/>
        <end position="103"/>
    </location>
</feature>
<feature type="modified residue" description="N6-carboxylysine" evidence="11">
    <location>
        <position position="226"/>
    </location>
</feature>
<feature type="binding site" evidence="11">
    <location>
        <begin position="159"/>
        <end position="160"/>
    </location>
    <ligand>
        <name>UDP-N-acetyl-alpha-D-muramoyl-L-alanyl-D-glutamate</name>
        <dbReference type="ChEBI" id="CHEBI:83900"/>
    </ligand>
</feature>
<evidence type="ECO:0000256" key="6">
    <source>
        <dbReference type="ARBA" id="ARBA00022840"/>
    </source>
</evidence>
<evidence type="ECO:0000256" key="12">
    <source>
        <dbReference type="RuleBase" id="RU004135"/>
    </source>
</evidence>
<protein>
    <recommendedName>
        <fullName evidence="11">UDP-N-acetylmuramoyl-L-alanyl-D-glutamate--2,6-diaminopimelate ligase</fullName>
        <ecNumber evidence="11">6.3.2.13</ecNumber>
    </recommendedName>
    <alternativeName>
        <fullName evidence="11">Meso-A2pm-adding enzyme</fullName>
    </alternativeName>
    <alternativeName>
        <fullName evidence="11">Meso-diaminopimelate-adding enzyme</fullName>
    </alternativeName>
    <alternativeName>
        <fullName evidence="11">UDP-MurNAc-L-Ala-D-Glu:meso-diaminopimelate ligase</fullName>
    </alternativeName>
    <alternativeName>
        <fullName evidence="11">UDP-MurNAc-tripeptide synthetase</fullName>
    </alternativeName>
    <alternativeName>
        <fullName evidence="11">UDP-N-acetylmuramyl-tripeptide synthetase</fullName>
    </alternativeName>
</protein>
<keyword evidence="8 11" id="KW-0573">Peptidoglycan synthesis</keyword>
<dbReference type="GO" id="GO:0071555">
    <property type="term" value="P:cell wall organization"/>
    <property type="evidence" value="ECO:0007669"/>
    <property type="project" value="UniProtKB-KW"/>
</dbReference>
<accession>A0A932HYP8</accession>
<feature type="domain" description="Mur ligase C-terminal" evidence="14">
    <location>
        <begin position="337"/>
        <end position="467"/>
    </location>
</feature>
<evidence type="ECO:0000313" key="17">
    <source>
        <dbReference type="Proteomes" id="UP000782312"/>
    </source>
</evidence>
<dbReference type="Pfam" id="PF08245">
    <property type="entry name" value="Mur_ligase_M"/>
    <property type="match status" value="1"/>
</dbReference>
<comment type="PTM">
    <text evidence="11">Carboxylation is probably crucial for Mg(2+) binding and, consequently, for the gamma-phosphate positioning of ATP.</text>
</comment>
<dbReference type="EMBL" id="JACPUR010000017">
    <property type="protein sequence ID" value="MBI3127493.1"/>
    <property type="molecule type" value="Genomic_DNA"/>
</dbReference>
<evidence type="ECO:0000259" key="13">
    <source>
        <dbReference type="Pfam" id="PF01225"/>
    </source>
</evidence>
<dbReference type="NCBIfam" id="TIGR01085">
    <property type="entry name" value="murE"/>
    <property type="match status" value="1"/>
</dbReference>
<name>A0A932HYP8_UNCTE</name>
<gene>
    <name evidence="11" type="primary">murE</name>
    <name evidence="16" type="ORF">HYZ11_07815</name>
</gene>
<dbReference type="GO" id="GO:0051301">
    <property type="term" value="P:cell division"/>
    <property type="evidence" value="ECO:0007669"/>
    <property type="project" value="UniProtKB-KW"/>
</dbReference>
<dbReference type="GO" id="GO:0004326">
    <property type="term" value="F:tetrahydrofolylpolyglutamate synthase activity"/>
    <property type="evidence" value="ECO:0007669"/>
    <property type="project" value="InterPro"/>
</dbReference>
<dbReference type="PROSITE" id="PS01011">
    <property type="entry name" value="FOLYLPOLYGLU_SYNT_1"/>
    <property type="match status" value="1"/>
</dbReference>
<comment type="caution">
    <text evidence="11">Lacks conserved residue(s) required for the propagation of feature annotation.</text>
</comment>
<comment type="similarity">
    <text evidence="1 11">Belongs to the MurCDEF family. MurE subfamily.</text>
</comment>
<dbReference type="Gene3D" id="3.40.1190.10">
    <property type="entry name" value="Mur-like, catalytic domain"/>
    <property type="match status" value="1"/>
</dbReference>
<feature type="binding site" evidence="11">
    <location>
        <position position="186"/>
    </location>
    <ligand>
        <name>UDP-N-acetyl-alpha-D-muramoyl-L-alanyl-D-glutamate</name>
        <dbReference type="ChEBI" id="CHEBI:83900"/>
    </ligand>
</feature>
<feature type="binding site" evidence="11">
    <location>
        <position position="386"/>
    </location>
    <ligand>
        <name>meso-2,6-diaminopimelate</name>
        <dbReference type="ChEBI" id="CHEBI:57791"/>
    </ligand>
</feature>
<evidence type="ECO:0000256" key="4">
    <source>
        <dbReference type="ARBA" id="ARBA00022618"/>
    </source>
</evidence>
<feature type="domain" description="Mur ligase central" evidence="15">
    <location>
        <begin position="115"/>
        <end position="315"/>
    </location>
</feature>
<dbReference type="Proteomes" id="UP000782312">
    <property type="component" value="Unassembled WGS sequence"/>
</dbReference>
<evidence type="ECO:0000259" key="15">
    <source>
        <dbReference type="Pfam" id="PF08245"/>
    </source>
</evidence>
<feature type="binding site" evidence="11">
    <location>
        <begin position="117"/>
        <end position="123"/>
    </location>
    <ligand>
        <name>ATP</name>
        <dbReference type="ChEBI" id="CHEBI:30616"/>
    </ligand>
</feature>
<dbReference type="PANTHER" id="PTHR23135">
    <property type="entry name" value="MUR LIGASE FAMILY MEMBER"/>
    <property type="match status" value="1"/>
</dbReference>
<dbReference type="NCBIfam" id="NF001126">
    <property type="entry name" value="PRK00139.1-4"/>
    <property type="match status" value="1"/>
</dbReference>
<keyword evidence="5 11" id="KW-0547">Nucleotide-binding</keyword>
<comment type="subcellular location">
    <subcellularLocation>
        <location evidence="11 12">Cytoplasm</location>
    </subcellularLocation>
</comment>
<dbReference type="AlphaFoldDB" id="A0A932HYP8"/>
<evidence type="ECO:0000256" key="8">
    <source>
        <dbReference type="ARBA" id="ARBA00022984"/>
    </source>
</evidence>
<dbReference type="InterPro" id="IPR000713">
    <property type="entry name" value="Mur_ligase_N"/>
</dbReference>
<feature type="binding site" evidence="11">
    <location>
        <position position="469"/>
    </location>
    <ligand>
        <name>meso-2,6-diaminopimelate</name>
        <dbReference type="ChEBI" id="CHEBI:57791"/>
    </ligand>
</feature>
<sequence length="498" mass="53748">MADRKVHSFLELARAVPRAQARGGEGLEIGGVAYDSRRVSPGDLFVAVRGFQSDGHLFAAEAVKAGAAALALEREVEGVPAEVPRLMVPSGREALALLADAFYGHPTGSLSLVGVTGTNGKTTTAFLIESVLRASGRRTGLLGTIHYRIGDRVMEQPRTTPEAPDLQAFLSEVLEAGGTHAVMEVSSHGIALERVKGSEFASVVFTNLTQDHLDFHGDMEAYYRAKLALFTEGPPGASVINVDDSYGRRIAGEARGDLWRYAIEEKGAEVSAREVALSAEGMRFELAHPWGRTRIETSLIGRHNVSNILAASAACFSLGLPAEEIARGVRALSAVPGRFERVSLGQPFLVVVDYAHTEDALQRVLEFARPITRGRLLTLMGCGGDRDRRKRPLMAAAAVRASDWVVMTSDNPRTEDPAAILREVEAGVDRVPGGRARARSIVDRREAIRAIVAEARPGDTVVIAGKGHETYQIVGRERFPFDDREEVRAALRLLGHGK</sequence>
<evidence type="ECO:0000313" key="16">
    <source>
        <dbReference type="EMBL" id="MBI3127493.1"/>
    </source>
</evidence>
<dbReference type="InterPro" id="IPR036565">
    <property type="entry name" value="Mur-like_cat_sf"/>
</dbReference>
<dbReference type="GO" id="GO:0005524">
    <property type="term" value="F:ATP binding"/>
    <property type="evidence" value="ECO:0007669"/>
    <property type="project" value="UniProtKB-UniRule"/>
</dbReference>
<keyword evidence="10 11" id="KW-0961">Cell wall biogenesis/degradation</keyword>
<feature type="binding site" evidence="11">
    <location>
        <position position="36"/>
    </location>
    <ligand>
        <name>UDP-N-acetyl-alpha-D-muramoyl-L-alanyl-D-glutamate</name>
        <dbReference type="ChEBI" id="CHEBI:83900"/>
    </ligand>
</feature>
<evidence type="ECO:0000256" key="11">
    <source>
        <dbReference type="HAMAP-Rule" id="MF_00208"/>
    </source>
</evidence>
<dbReference type="SUPFAM" id="SSF53623">
    <property type="entry name" value="MurD-like peptide ligases, catalytic domain"/>
    <property type="match status" value="1"/>
</dbReference>
<dbReference type="Pfam" id="PF01225">
    <property type="entry name" value="Mur_ligase"/>
    <property type="match status" value="1"/>
</dbReference>
<dbReference type="GO" id="GO:0000287">
    <property type="term" value="F:magnesium ion binding"/>
    <property type="evidence" value="ECO:0007669"/>
    <property type="project" value="UniProtKB-UniRule"/>
</dbReference>
<evidence type="ECO:0000256" key="5">
    <source>
        <dbReference type="ARBA" id="ARBA00022741"/>
    </source>
</evidence>
<feature type="short sequence motif" description="Meso-diaminopimelate recognition motif" evidence="11">
    <location>
        <begin position="410"/>
        <end position="413"/>
    </location>
</feature>
<feature type="binding site" evidence="11">
    <location>
        <position position="194"/>
    </location>
    <ligand>
        <name>UDP-N-acetyl-alpha-D-muramoyl-L-alanyl-D-glutamate</name>
        <dbReference type="ChEBI" id="CHEBI:83900"/>
    </ligand>
</feature>
<evidence type="ECO:0000256" key="1">
    <source>
        <dbReference type="ARBA" id="ARBA00005898"/>
    </source>
</evidence>
<dbReference type="Pfam" id="PF02875">
    <property type="entry name" value="Mur_ligase_C"/>
    <property type="match status" value="1"/>
</dbReference>
<keyword evidence="6 11" id="KW-0067">ATP-binding</keyword>
<dbReference type="NCBIfam" id="NF001124">
    <property type="entry name" value="PRK00139.1-2"/>
    <property type="match status" value="1"/>
</dbReference>
<dbReference type="InterPro" id="IPR018109">
    <property type="entry name" value="Folylpolyglutamate_synth_CS"/>
</dbReference>
<evidence type="ECO:0000256" key="2">
    <source>
        <dbReference type="ARBA" id="ARBA00022490"/>
    </source>
</evidence>
<dbReference type="PANTHER" id="PTHR23135:SF4">
    <property type="entry name" value="UDP-N-ACETYLMURAMOYL-L-ALANYL-D-GLUTAMATE--2,6-DIAMINOPIMELATE LIGASE MURE HOMOLOG, CHLOROPLASTIC"/>
    <property type="match status" value="1"/>
</dbReference>
<comment type="caution">
    <text evidence="16">The sequence shown here is derived from an EMBL/GenBank/DDBJ whole genome shotgun (WGS) entry which is preliminary data.</text>
</comment>
<evidence type="ECO:0000256" key="9">
    <source>
        <dbReference type="ARBA" id="ARBA00023306"/>
    </source>
</evidence>
<evidence type="ECO:0000259" key="14">
    <source>
        <dbReference type="Pfam" id="PF02875"/>
    </source>
</evidence>
<keyword evidence="7 11" id="KW-0133">Cell shape</keyword>
<dbReference type="HAMAP" id="MF_00208">
    <property type="entry name" value="MurE"/>
    <property type="match status" value="1"/>
</dbReference>
<reference evidence="16" key="1">
    <citation type="submission" date="2020-07" db="EMBL/GenBank/DDBJ databases">
        <title>Huge and variable diversity of episymbiotic CPR bacteria and DPANN archaea in groundwater ecosystems.</title>
        <authorList>
            <person name="He C.Y."/>
            <person name="Keren R."/>
            <person name="Whittaker M."/>
            <person name="Farag I.F."/>
            <person name="Doudna J."/>
            <person name="Cate J.H.D."/>
            <person name="Banfield J.F."/>
        </authorList>
    </citation>
    <scope>NUCLEOTIDE SEQUENCE</scope>
    <source>
        <strain evidence="16">NC_groundwater_763_Ag_S-0.2um_68_21</strain>
    </source>
</reference>
<evidence type="ECO:0000256" key="3">
    <source>
        <dbReference type="ARBA" id="ARBA00022598"/>
    </source>
</evidence>
<comment type="catalytic activity">
    <reaction evidence="11">
        <text>UDP-N-acetyl-alpha-D-muramoyl-L-alanyl-D-glutamate + meso-2,6-diaminopimelate + ATP = UDP-N-acetyl-alpha-D-muramoyl-L-alanyl-gamma-D-glutamyl-meso-2,6-diaminopimelate + ADP + phosphate + H(+)</text>
        <dbReference type="Rhea" id="RHEA:23676"/>
        <dbReference type="ChEBI" id="CHEBI:15378"/>
        <dbReference type="ChEBI" id="CHEBI:30616"/>
        <dbReference type="ChEBI" id="CHEBI:43474"/>
        <dbReference type="ChEBI" id="CHEBI:57791"/>
        <dbReference type="ChEBI" id="CHEBI:83900"/>
        <dbReference type="ChEBI" id="CHEBI:83905"/>
        <dbReference type="ChEBI" id="CHEBI:456216"/>
        <dbReference type="EC" id="6.3.2.13"/>
    </reaction>
</comment>
<keyword evidence="9 11" id="KW-0131">Cell cycle</keyword>
<keyword evidence="2 11" id="KW-0963">Cytoplasm</keyword>